<gene>
    <name evidence="2" type="ORF">HPC62_12535</name>
</gene>
<name>A0A6M8B787_9CYAN</name>
<dbReference type="Proteomes" id="UP000505210">
    <property type="component" value="Chromosome"/>
</dbReference>
<dbReference type="KEGG" id="theu:HPC62_12535"/>
<protein>
    <submittedName>
        <fullName evidence="2">Uncharacterized protein</fullName>
    </submittedName>
</protein>
<evidence type="ECO:0000313" key="3">
    <source>
        <dbReference type="Proteomes" id="UP000505210"/>
    </source>
</evidence>
<proteinExistence type="predicted"/>
<reference evidence="2 3" key="1">
    <citation type="submission" date="2020-05" db="EMBL/GenBank/DDBJ databases">
        <title>Complete genome sequence of of a novel Thermoleptolyngbya strain isolated from hot springs of Ganzi, Sichuan China.</title>
        <authorList>
            <person name="Tang J."/>
            <person name="Daroch M."/>
            <person name="Li L."/>
            <person name="Waleron K."/>
            <person name="Waleron M."/>
            <person name="Waleron M."/>
        </authorList>
    </citation>
    <scope>NUCLEOTIDE SEQUENCE [LARGE SCALE GENOMIC DNA]</scope>
    <source>
        <strain evidence="2 3">PKUAC-SCTA183</strain>
    </source>
</reference>
<sequence>MLLSISPLRDRLRSLDYRTARHFLQAGAVLAAVLLLSRFCQPGRFSLGSRSDIDLQLSVSSEGSGVYAIAGTTNLPDNARLAIAAVRYLEPARQSGVSSNAKPSYSILAYQTATVTNGQWQARLNLWQVAEDGRYQESWQFEQAALRLNLEPSQDVIFLATLNPVGKVEQLPALEQQLRNKKLTISGKHLYTAADGQHYIQVHQAQPVALPADRTTPPVRRPEDLNGGWGERYLMPGEPPNPYVLEQPTERQTDAPMRREEFLW</sequence>
<accession>A0A6M8B787</accession>
<evidence type="ECO:0000313" key="2">
    <source>
        <dbReference type="EMBL" id="QKD82904.1"/>
    </source>
</evidence>
<dbReference type="EMBL" id="CP053661">
    <property type="protein sequence ID" value="QKD82904.1"/>
    <property type="molecule type" value="Genomic_DNA"/>
</dbReference>
<feature type="region of interest" description="Disordered" evidence="1">
    <location>
        <begin position="237"/>
        <end position="264"/>
    </location>
</feature>
<evidence type="ECO:0000256" key="1">
    <source>
        <dbReference type="SAM" id="MobiDB-lite"/>
    </source>
</evidence>
<organism evidence="2 3">
    <name type="scientific">Thermoleptolyngbya sichuanensis A183</name>
    <dbReference type="NCBI Taxonomy" id="2737172"/>
    <lineage>
        <taxon>Bacteria</taxon>
        <taxon>Bacillati</taxon>
        <taxon>Cyanobacteriota</taxon>
        <taxon>Cyanophyceae</taxon>
        <taxon>Oculatellales</taxon>
        <taxon>Oculatellaceae</taxon>
        <taxon>Thermoleptolyngbya</taxon>
        <taxon>Thermoleptolyngbya sichuanensis</taxon>
    </lineage>
</organism>
<dbReference type="AlphaFoldDB" id="A0A6M8B787"/>
<feature type="compositionally biased region" description="Basic and acidic residues" evidence="1">
    <location>
        <begin position="248"/>
        <end position="264"/>
    </location>
</feature>
<keyword evidence="3" id="KW-1185">Reference proteome</keyword>